<dbReference type="PANTHER" id="PTHR43357:SF3">
    <property type="entry name" value="FE(3+)-TRANSPORT SYSTEM PERMEASE PROTEIN FBPB 2"/>
    <property type="match status" value="1"/>
</dbReference>
<dbReference type="EMBL" id="CAASRX010000007">
    <property type="protein sequence ID" value="VNH00464.1"/>
    <property type="molecule type" value="Genomic_DNA"/>
</dbReference>
<evidence type="ECO:0000259" key="9">
    <source>
        <dbReference type="PROSITE" id="PS50928"/>
    </source>
</evidence>
<dbReference type="PROSITE" id="PS50928">
    <property type="entry name" value="ABC_TM1"/>
    <property type="match status" value="1"/>
</dbReference>
<evidence type="ECO:0000256" key="6">
    <source>
        <dbReference type="ARBA" id="ARBA00022989"/>
    </source>
</evidence>
<keyword evidence="4" id="KW-0997">Cell inner membrane</keyword>
<dbReference type="GO" id="GO:0055085">
    <property type="term" value="P:transmembrane transport"/>
    <property type="evidence" value="ECO:0007669"/>
    <property type="project" value="InterPro"/>
</dbReference>
<dbReference type="InterPro" id="IPR035906">
    <property type="entry name" value="MetI-like_sf"/>
</dbReference>
<feature type="transmembrane region" description="Helical" evidence="8">
    <location>
        <begin position="63"/>
        <end position="85"/>
    </location>
</feature>
<reference evidence="10 15" key="1">
    <citation type="submission" date="2015-03" db="EMBL/GenBank/DDBJ databases">
        <authorList>
            <person name="Murphy D."/>
        </authorList>
    </citation>
    <scope>NUCLEOTIDE SEQUENCE [LARGE SCALE GENOMIC DNA]</scope>
    <source>
        <strain evidence="10 15">SMRU1708</strain>
    </source>
</reference>
<evidence type="ECO:0000256" key="8">
    <source>
        <dbReference type="RuleBase" id="RU363032"/>
    </source>
</evidence>
<evidence type="ECO:0000256" key="5">
    <source>
        <dbReference type="ARBA" id="ARBA00022692"/>
    </source>
</evidence>
<dbReference type="AlphaFoldDB" id="A0A0B7LV95"/>
<reference evidence="11 19" key="3">
    <citation type="submission" date="2019-07" db="EMBL/GenBank/DDBJ databases">
        <authorList>
            <person name="Mohale T."/>
        </authorList>
    </citation>
    <scope>NUCLEOTIDE SEQUENCE [LARGE SCALE GENOMIC DNA]</scope>
    <source>
        <strain evidence="11 19">NTPn 189</strain>
    </source>
</reference>
<comment type="subcellular location">
    <subcellularLocation>
        <location evidence="1">Cell inner membrane</location>
        <topology evidence="1">Multi-pass membrane protein</topology>
    </subcellularLocation>
    <subcellularLocation>
        <location evidence="8">Cell membrane</location>
        <topology evidence="8">Multi-pass membrane protein</topology>
    </subcellularLocation>
</comment>
<dbReference type="Proteomes" id="UP000046095">
    <property type="component" value="Unassembled WGS sequence"/>
</dbReference>
<dbReference type="Proteomes" id="UP000318940">
    <property type="component" value="Unassembled WGS sequence"/>
</dbReference>
<keyword evidence="5 8" id="KW-0812">Transmembrane</keyword>
<evidence type="ECO:0000313" key="16">
    <source>
        <dbReference type="Proteomes" id="UP000298847"/>
    </source>
</evidence>
<evidence type="ECO:0000256" key="2">
    <source>
        <dbReference type="ARBA" id="ARBA00022448"/>
    </source>
</evidence>
<dbReference type="SUPFAM" id="SSF161098">
    <property type="entry name" value="MetI-like"/>
    <property type="match status" value="1"/>
</dbReference>
<evidence type="ECO:0000256" key="7">
    <source>
        <dbReference type="ARBA" id="ARBA00023136"/>
    </source>
</evidence>
<evidence type="ECO:0000313" key="14">
    <source>
        <dbReference type="EMBL" id="VSJ52740.1"/>
    </source>
</evidence>
<evidence type="ECO:0000313" key="11">
    <source>
        <dbReference type="EMBL" id="TVW26845.1"/>
    </source>
</evidence>
<gene>
    <name evidence="10" type="primary">modB</name>
    <name evidence="11" type="ORF">AZK02_06275</name>
    <name evidence="10" type="ORF">ERS021218_00063</name>
    <name evidence="14" type="ORF">SAMEA104154639_01307</name>
    <name evidence="12" type="ORF">SAMEA3353485_00840</name>
    <name evidence="13" type="ORF">SAMEA3354366_00655</name>
</gene>
<dbReference type="EMBL" id="CAAXWD010000001">
    <property type="protein sequence ID" value="VQC95010.1"/>
    <property type="molecule type" value="Genomic_DNA"/>
</dbReference>
<evidence type="ECO:0000313" key="18">
    <source>
        <dbReference type="Proteomes" id="UP000314170"/>
    </source>
</evidence>
<accession>A0A0B7LV95</accession>
<evidence type="ECO:0000313" key="10">
    <source>
        <dbReference type="EMBL" id="COR25019.1"/>
    </source>
</evidence>
<dbReference type="GO" id="GO:0005886">
    <property type="term" value="C:plasma membrane"/>
    <property type="evidence" value="ECO:0007669"/>
    <property type="project" value="UniProtKB-SubCell"/>
</dbReference>
<evidence type="ECO:0000256" key="4">
    <source>
        <dbReference type="ARBA" id="ARBA00022519"/>
    </source>
</evidence>
<dbReference type="EMBL" id="CABBZR010000007">
    <property type="protein sequence ID" value="VSJ52740.1"/>
    <property type="molecule type" value="Genomic_DNA"/>
</dbReference>
<organism evidence="11 19">
    <name type="scientific">Streptococcus pneumoniae</name>
    <dbReference type="NCBI Taxonomy" id="1313"/>
    <lineage>
        <taxon>Bacteria</taxon>
        <taxon>Bacillati</taxon>
        <taxon>Bacillota</taxon>
        <taxon>Bacilli</taxon>
        <taxon>Lactobacillales</taxon>
        <taxon>Streptococcaceae</taxon>
        <taxon>Streptococcus</taxon>
    </lineage>
</organism>
<evidence type="ECO:0000313" key="13">
    <source>
        <dbReference type="EMBL" id="VQC95010.1"/>
    </source>
</evidence>
<comment type="similarity">
    <text evidence="8">Belongs to the binding-protein-dependent transport system permease family.</text>
</comment>
<dbReference type="Gene3D" id="1.10.3720.10">
    <property type="entry name" value="MetI-like"/>
    <property type="match status" value="1"/>
</dbReference>
<dbReference type="OMA" id="LGGTKWI"/>
<evidence type="ECO:0000313" key="17">
    <source>
        <dbReference type="Proteomes" id="UP000310818"/>
    </source>
</evidence>
<dbReference type="InterPro" id="IPR000515">
    <property type="entry name" value="MetI-like"/>
</dbReference>
<evidence type="ECO:0000313" key="19">
    <source>
        <dbReference type="Proteomes" id="UP000318940"/>
    </source>
</evidence>
<evidence type="ECO:0000313" key="12">
    <source>
        <dbReference type="EMBL" id="VNH00464.1"/>
    </source>
</evidence>
<proteinExistence type="inferred from homology"/>
<feature type="transmembrane region" description="Helical" evidence="8">
    <location>
        <begin position="105"/>
        <end position="127"/>
    </location>
</feature>
<evidence type="ECO:0000256" key="1">
    <source>
        <dbReference type="ARBA" id="ARBA00004429"/>
    </source>
</evidence>
<dbReference type="Proteomes" id="UP000314170">
    <property type="component" value="Unassembled WGS sequence"/>
</dbReference>
<evidence type="ECO:0000313" key="15">
    <source>
        <dbReference type="Proteomes" id="UP000046095"/>
    </source>
</evidence>
<keyword evidence="3" id="KW-1003">Cell membrane</keyword>
<sequence>MITGTAFILIMSLSVRRLPYTIRSSVASLQQIAPSIEEAAESLGSSRLNTFAKITTPMMLSGIISGAILSWVTMISKLSTSILLYNVKTRTMTVAIYTEVLRGNYGVAAALSTILTVLTVGSLLLFMKISKSNSITL</sequence>
<reference evidence="16 17" key="2">
    <citation type="submission" date="2019-04" db="EMBL/GenBank/DDBJ databases">
        <authorList>
            <consortium name="Pathogen Informatics"/>
        </authorList>
    </citation>
    <scope>NUCLEOTIDE SEQUENCE [LARGE SCALE GENOMIC DNA]</scope>
    <source>
        <strain evidence="12 17">GPSC211</strain>
        <strain evidence="13 16">GPSC22</strain>
        <strain evidence="14 18">GPSC38</strain>
    </source>
</reference>
<dbReference type="Proteomes" id="UP000298847">
    <property type="component" value="Unassembled WGS sequence"/>
</dbReference>
<dbReference type="CDD" id="cd06261">
    <property type="entry name" value="TM_PBP2"/>
    <property type="match status" value="1"/>
</dbReference>
<dbReference type="Pfam" id="PF00528">
    <property type="entry name" value="BPD_transp_1"/>
    <property type="match status" value="1"/>
</dbReference>
<keyword evidence="6 8" id="KW-1133">Transmembrane helix</keyword>
<dbReference type="PANTHER" id="PTHR43357">
    <property type="entry name" value="INNER MEMBRANE ABC TRANSPORTER PERMEASE PROTEIN YDCV"/>
    <property type="match status" value="1"/>
</dbReference>
<keyword evidence="7 8" id="KW-0472">Membrane</keyword>
<protein>
    <submittedName>
        <fullName evidence="11 12">ABC transporter permease</fullName>
    </submittedName>
    <submittedName>
        <fullName evidence="10">Iron ABC transporter permease</fullName>
    </submittedName>
</protein>
<name>A0A0B7LV95_STREE</name>
<dbReference type="Proteomes" id="UP000310818">
    <property type="component" value="Unassembled WGS sequence"/>
</dbReference>
<evidence type="ECO:0000256" key="3">
    <source>
        <dbReference type="ARBA" id="ARBA00022475"/>
    </source>
</evidence>
<keyword evidence="2 8" id="KW-0813">Transport</keyword>
<feature type="domain" description="ABC transmembrane type-1" evidence="9">
    <location>
        <begin position="1"/>
        <end position="126"/>
    </location>
</feature>
<dbReference type="EMBL" id="VMVH01000056">
    <property type="protein sequence ID" value="TVW26845.1"/>
    <property type="molecule type" value="Genomic_DNA"/>
</dbReference>
<dbReference type="EMBL" id="CRVC01000001">
    <property type="protein sequence ID" value="COR25019.1"/>
    <property type="molecule type" value="Genomic_DNA"/>
</dbReference>